<proteinExistence type="predicted"/>
<dbReference type="EnsemblMetazoa" id="ENSAATROPT000531">
    <property type="protein sequence ID" value="ENSAATROPP000504"/>
    <property type="gene ID" value="ENSAATROPG000431"/>
</dbReference>
<protein>
    <submittedName>
        <fullName evidence="1">Uncharacterized protein</fullName>
    </submittedName>
</protein>
<organism evidence="1 2">
    <name type="scientific">Anopheles atroparvus</name>
    <name type="common">European mosquito</name>
    <dbReference type="NCBI Taxonomy" id="41427"/>
    <lineage>
        <taxon>Eukaryota</taxon>
        <taxon>Metazoa</taxon>
        <taxon>Ecdysozoa</taxon>
        <taxon>Arthropoda</taxon>
        <taxon>Hexapoda</taxon>
        <taxon>Insecta</taxon>
        <taxon>Pterygota</taxon>
        <taxon>Neoptera</taxon>
        <taxon>Endopterygota</taxon>
        <taxon>Diptera</taxon>
        <taxon>Nematocera</taxon>
        <taxon>Culicoidea</taxon>
        <taxon>Culicidae</taxon>
        <taxon>Anophelinae</taxon>
        <taxon>Anopheles</taxon>
    </lineage>
</organism>
<reference evidence="1" key="1">
    <citation type="submission" date="2024-04" db="UniProtKB">
        <authorList>
            <consortium name="EnsemblMetazoa"/>
        </authorList>
    </citation>
    <scope>IDENTIFICATION</scope>
    <source>
        <strain evidence="1">EBRO</strain>
    </source>
</reference>
<evidence type="ECO:0000313" key="2">
    <source>
        <dbReference type="Proteomes" id="UP000075880"/>
    </source>
</evidence>
<dbReference type="AlphaFoldDB" id="A0AAG5CPP2"/>
<evidence type="ECO:0000313" key="1">
    <source>
        <dbReference type="EnsemblMetazoa" id="ENSAATROPP000504"/>
    </source>
</evidence>
<name>A0AAG5CPP2_ANOAO</name>
<dbReference type="Proteomes" id="UP000075880">
    <property type="component" value="Unassembled WGS sequence"/>
</dbReference>
<accession>A0AAG5CPP2</accession>
<sequence length="33" mass="3759">MLRSQQRLHVRVCRMFASPPAPGRHAVSLVKET</sequence>
<keyword evidence="2" id="KW-1185">Reference proteome</keyword>